<protein>
    <submittedName>
        <fullName evidence="2">Secreted protein</fullName>
    </submittedName>
</protein>
<organism evidence="2">
    <name type="scientific">Strongyloides stercoralis</name>
    <name type="common">Threadworm</name>
    <dbReference type="NCBI Taxonomy" id="6248"/>
    <lineage>
        <taxon>Eukaryota</taxon>
        <taxon>Metazoa</taxon>
        <taxon>Ecdysozoa</taxon>
        <taxon>Nematoda</taxon>
        <taxon>Chromadorea</taxon>
        <taxon>Rhabditida</taxon>
        <taxon>Tylenchina</taxon>
        <taxon>Panagrolaimomorpha</taxon>
        <taxon>Strongyloidoidea</taxon>
        <taxon>Strongyloididae</taxon>
        <taxon>Strongyloides</taxon>
    </lineage>
</organism>
<name>A0A0K0EN47_STRER</name>
<evidence type="ECO:0000256" key="1">
    <source>
        <dbReference type="SAM" id="Phobius"/>
    </source>
</evidence>
<keyword evidence="1" id="KW-1133">Transmembrane helix</keyword>
<proteinExistence type="predicted"/>
<evidence type="ECO:0000313" key="2">
    <source>
        <dbReference type="WBParaSite" id="SSTP_0001088300.1"/>
    </source>
</evidence>
<sequence>MNSLRLIIKILTIFLMLTLFVSINGNFEQPIKMAFDLNAQDDLNFNGLSVRQLGNMMKFYSSFFKPIQPNDRTNK</sequence>
<keyword evidence="1" id="KW-0812">Transmembrane</keyword>
<feature type="transmembrane region" description="Helical" evidence="1">
    <location>
        <begin position="6"/>
        <end position="23"/>
    </location>
</feature>
<accession>A0A0K0EN47</accession>
<dbReference type="AlphaFoldDB" id="A0A0K0EN47"/>
<keyword evidence="1" id="KW-0472">Membrane</keyword>
<dbReference type="WBParaSite" id="SSTP_0001088300.1">
    <property type="protein sequence ID" value="SSTP_0001088300.1"/>
    <property type="gene ID" value="SSTP_0001088300"/>
</dbReference>
<reference evidence="2" key="1">
    <citation type="submission" date="2015-08" db="UniProtKB">
        <authorList>
            <consortium name="WormBaseParasite"/>
        </authorList>
    </citation>
    <scope>IDENTIFICATION</scope>
</reference>